<reference evidence="1 2" key="1">
    <citation type="submission" date="2020-06" db="EMBL/GenBank/DDBJ databases">
        <authorList>
            <person name="Li R."/>
            <person name="Bekaert M."/>
        </authorList>
    </citation>
    <scope>NUCLEOTIDE SEQUENCE [LARGE SCALE GENOMIC DNA]</scope>
    <source>
        <strain evidence="2">wild</strain>
    </source>
</reference>
<accession>A0A6J8ASI6</accession>
<evidence type="ECO:0000313" key="1">
    <source>
        <dbReference type="EMBL" id="CAC5372978.1"/>
    </source>
</evidence>
<dbReference type="Proteomes" id="UP000507470">
    <property type="component" value="Unassembled WGS sequence"/>
</dbReference>
<proteinExistence type="predicted"/>
<dbReference type="AlphaFoldDB" id="A0A6J8ASI6"/>
<evidence type="ECO:0000313" key="2">
    <source>
        <dbReference type="Proteomes" id="UP000507470"/>
    </source>
</evidence>
<name>A0A6J8ASI6_MYTCO</name>
<organism evidence="1 2">
    <name type="scientific">Mytilus coruscus</name>
    <name type="common">Sea mussel</name>
    <dbReference type="NCBI Taxonomy" id="42192"/>
    <lineage>
        <taxon>Eukaryota</taxon>
        <taxon>Metazoa</taxon>
        <taxon>Spiralia</taxon>
        <taxon>Lophotrochozoa</taxon>
        <taxon>Mollusca</taxon>
        <taxon>Bivalvia</taxon>
        <taxon>Autobranchia</taxon>
        <taxon>Pteriomorphia</taxon>
        <taxon>Mytilida</taxon>
        <taxon>Mytiloidea</taxon>
        <taxon>Mytilidae</taxon>
        <taxon>Mytilinae</taxon>
        <taxon>Mytilus</taxon>
    </lineage>
</organism>
<dbReference type="EMBL" id="CACVKT020001876">
    <property type="protein sequence ID" value="CAC5372978.1"/>
    <property type="molecule type" value="Genomic_DNA"/>
</dbReference>
<keyword evidence="2" id="KW-1185">Reference proteome</keyword>
<gene>
    <name evidence="1" type="ORF">MCOR_10895</name>
</gene>
<sequence length="97" mass="10979">MLMIDGTVGYIVKNHITRLLGTALYHASANIKLFLGGNIAFQKKIGQNKRSQEAFNHYLEEDVVLYPVKTKLDPCRKTLRISKSHGSYTELESKIVN</sequence>
<protein>
    <submittedName>
        <fullName evidence="1">Uncharacterized protein</fullName>
    </submittedName>
</protein>